<name>A0AAE3MME9_9FLAO</name>
<dbReference type="EMBL" id="JAPFQP010000002">
    <property type="protein sequence ID" value="MCX2719559.1"/>
    <property type="molecule type" value="Genomic_DNA"/>
</dbReference>
<proteinExistence type="predicted"/>
<keyword evidence="3" id="KW-1185">Reference proteome</keyword>
<dbReference type="RefSeq" id="WP_266012278.1">
    <property type="nucleotide sequence ID" value="NZ_JAPFQP010000002.1"/>
</dbReference>
<organism evidence="2 3">
    <name type="scientific">Lentiprolixibacter aurantiacus</name>
    <dbReference type="NCBI Taxonomy" id="2993939"/>
    <lineage>
        <taxon>Bacteria</taxon>
        <taxon>Pseudomonadati</taxon>
        <taxon>Bacteroidota</taxon>
        <taxon>Flavobacteriia</taxon>
        <taxon>Flavobacteriales</taxon>
        <taxon>Flavobacteriaceae</taxon>
        <taxon>Lentiprolixibacter</taxon>
    </lineage>
</organism>
<comment type="caution">
    <text evidence="2">The sequence shown here is derived from an EMBL/GenBank/DDBJ whole genome shotgun (WGS) entry which is preliminary data.</text>
</comment>
<evidence type="ECO:0000313" key="3">
    <source>
        <dbReference type="Proteomes" id="UP001207116"/>
    </source>
</evidence>
<gene>
    <name evidence="2" type="ORF">OO016_08095</name>
</gene>
<keyword evidence="1" id="KW-0812">Transmembrane</keyword>
<evidence type="ECO:0000313" key="2">
    <source>
        <dbReference type="EMBL" id="MCX2719559.1"/>
    </source>
</evidence>
<feature type="transmembrane region" description="Helical" evidence="1">
    <location>
        <begin position="114"/>
        <end position="135"/>
    </location>
</feature>
<dbReference type="AlphaFoldDB" id="A0AAE3MME9"/>
<dbReference type="Proteomes" id="UP001207116">
    <property type="component" value="Unassembled WGS sequence"/>
</dbReference>
<accession>A0AAE3MME9</accession>
<sequence>MSILSRASSWKLSLLLSILLLLVLIVFNFYGLYTARFYFLKIDNYIFLLLAIIHFKYIQMLWLKISENGYPDSKIRNLEYGLYPILFVYAFKASETTYLLLNASNFEEYLLPRNFLPIGITVLGMQIALILLTFLSFSYRRRKIGVYNFDKINENIDSWQ</sequence>
<protein>
    <submittedName>
        <fullName evidence="2">Uncharacterized protein</fullName>
    </submittedName>
</protein>
<reference evidence="2" key="1">
    <citation type="submission" date="2022-11" db="EMBL/GenBank/DDBJ databases">
        <title>The characterization of three novel Bacteroidetes species and genomic analysis of their roles in tidal elemental geochemical cycles.</title>
        <authorList>
            <person name="Ma K.-J."/>
        </authorList>
    </citation>
    <scope>NUCLEOTIDE SEQUENCE</scope>
    <source>
        <strain evidence="2">M415</strain>
    </source>
</reference>
<keyword evidence="1" id="KW-1133">Transmembrane helix</keyword>
<feature type="transmembrane region" description="Helical" evidence="1">
    <location>
        <begin position="12"/>
        <end position="33"/>
    </location>
</feature>
<feature type="transmembrane region" description="Helical" evidence="1">
    <location>
        <begin position="77"/>
        <end position="94"/>
    </location>
</feature>
<evidence type="ECO:0000256" key="1">
    <source>
        <dbReference type="SAM" id="Phobius"/>
    </source>
</evidence>
<feature type="transmembrane region" description="Helical" evidence="1">
    <location>
        <begin position="45"/>
        <end position="65"/>
    </location>
</feature>
<keyword evidence="1" id="KW-0472">Membrane</keyword>